<dbReference type="SUPFAM" id="SSF52540">
    <property type="entry name" value="P-loop containing nucleoside triphosphate hydrolases"/>
    <property type="match status" value="1"/>
</dbReference>
<sequence>MAIRASNVILTLGADDAPVSILRGVDLEVPYGISIALLGPSGSGKSSLMAVLAGLERASGGTVMVDGLDFTKLDEDELARARRGRIGIVLQAFHLLPTMTALENVAVPMELAGIDDPFGRAAKELEGVGLGHRLTHYPSQLSGGEQQRVAIARAMAAAPSIIFADEPTGNLDGSTGSSIIDLLFERRAALGATLLIITHDPALAARCDRIVTMQDGHVVESVA</sequence>
<name>A0ABW4M9L4_9SPHN</name>
<reference evidence="6" key="1">
    <citation type="journal article" date="2019" name="Int. J. Syst. Evol. Microbiol.">
        <title>The Global Catalogue of Microorganisms (GCM) 10K type strain sequencing project: providing services to taxonomists for standard genome sequencing and annotation.</title>
        <authorList>
            <consortium name="The Broad Institute Genomics Platform"/>
            <consortium name="The Broad Institute Genome Sequencing Center for Infectious Disease"/>
            <person name="Wu L."/>
            <person name="Ma J."/>
        </authorList>
    </citation>
    <scope>NUCLEOTIDE SEQUENCE [LARGE SCALE GENOMIC DNA]</scope>
    <source>
        <strain evidence="6">CGMCC 1.12449</strain>
    </source>
</reference>
<evidence type="ECO:0000313" key="6">
    <source>
        <dbReference type="Proteomes" id="UP001597215"/>
    </source>
</evidence>
<evidence type="ECO:0000313" key="5">
    <source>
        <dbReference type="EMBL" id="MFD1765515.1"/>
    </source>
</evidence>
<evidence type="ECO:0000256" key="2">
    <source>
        <dbReference type="ARBA" id="ARBA00022741"/>
    </source>
</evidence>
<dbReference type="Proteomes" id="UP001597215">
    <property type="component" value="Unassembled WGS sequence"/>
</dbReference>
<dbReference type="InterPro" id="IPR003439">
    <property type="entry name" value="ABC_transporter-like_ATP-bd"/>
</dbReference>
<evidence type="ECO:0000256" key="1">
    <source>
        <dbReference type="ARBA" id="ARBA00022448"/>
    </source>
</evidence>
<dbReference type="InterPro" id="IPR017911">
    <property type="entry name" value="MacB-like_ATP-bd"/>
</dbReference>
<evidence type="ECO:0000256" key="3">
    <source>
        <dbReference type="ARBA" id="ARBA00022840"/>
    </source>
</evidence>
<evidence type="ECO:0000259" key="4">
    <source>
        <dbReference type="PROSITE" id="PS50893"/>
    </source>
</evidence>
<dbReference type="CDD" id="cd03255">
    <property type="entry name" value="ABC_MJ0796_LolCDE_FtsE"/>
    <property type="match status" value="1"/>
</dbReference>
<gene>
    <name evidence="5" type="ORF">ACFSAG_01490</name>
</gene>
<keyword evidence="1" id="KW-0813">Transport</keyword>
<dbReference type="EMBL" id="JBHUEL010000002">
    <property type="protein sequence ID" value="MFD1765515.1"/>
    <property type="molecule type" value="Genomic_DNA"/>
</dbReference>
<comment type="caution">
    <text evidence="5">The sequence shown here is derived from an EMBL/GenBank/DDBJ whole genome shotgun (WGS) entry which is preliminary data.</text>
</comment>
<dbReference type="RefSeq" id="WP_374614761.1">
    <property type="nucleotide sequence ID" value="NZ_JBHUEL010000002.1"/>
</dbReference>
<dbReference type="GO" id="GO:0005524">
    <property type="term" value="F:ATP binding"/>
    <property type="evidence" value="ECO:0007669"/>
    <property type="project" value="UniProtKB-KW"/>
</dbReference>
<dbReference type="SMART" id="SM00382">
    <property type="entry name" value="AAA"/>
    <property type="match status" value="1"/>
</dbReference>
<dbReference type="InterPro" id="IPR003593">
    <property type="entry name" value="AAA+_ATPase"/>
</dbReference>
<dbReference type="PROSITE" id="PS50893">
    <property type="entry name" value="ABC_TRANSPORTER_2"/>
    <property type="match status" value="1"/>
</dbReference>
<protein>
    <submittedName>
        <fullName evidence="5">ABC transporter ATP-binding protein</fullName>
    </submittedName>
</protein>
<dbReference type="Pfam" id="PF00005">
    <property type="entry name" value="ABC_tran"/>
    <property type="match status" value="1"/>
</dbReference>
<dbReference type="PANTHER" id="PTHR24220">
    <property type="entry name" value="IMPORT ATP-BINDING PROTEIN"/>
    <property type="match status" value="1"/>
</dbReference>
<accession>A0ABW4M9L4</accession>
<dbReference type="InterPro" id="IPR017871">
    <property type="entry name" value="ABC_transporter-like_CS"/>
</dbReference>
<dbReference type="InterPro" id="IPR027417">
    <property type="entry name" value="P-loop_NTPase"/>
</dbReference>
<dbReference type="Gene3D" id="3.40.50.300">
    <property type="entry name" value="P-loop containing nucleotide triphosphate hydrolases"/>
    <property type="match status" value="1"/>
</dbReference>
<dbReference type="InterPro" id="IPR015854">
    <property type="entry name" value="ABC_transpr_LolD-like"/>
</dbReference>
<keyword evidence="2" id="KW-0547">Nucleotide-binding</keyword>
<keyword evidence="6" id="KW-1185">Reference proteome</keyword>
<keyword evidence="3 5" id="KW-0067">ATP-binding</keyword>
<organism evidence="5 6">
    <name type="scientific">Sphingorhabdus buctiana</name>
    <dbReference type="NCBI Taxonomy" id="1508805"/>
    <lineage>
        <taxon>Bacteria</taxon>
        <taxon>Pseudomonadati</taxon>
        <taxon>Pseudomonadota</taxon>
        <taxon>Alphaproteobacteria</taxon>
        <taxon>Sphingomonadales</taxon>
        <taxon>Sphingomonadaceae</taxon>
        <taxon>Sphingorhabdus</taxon>
    </lineage>
</organism>
<proteinExistence type="predicted"/>
<dbReference type="PROSITE" id="PS00211">
    <property type="entry name" value="ABC_TRANSPORTER_1"/>
    <property type="match status" value="1"/>
</dbReference>
<feature type="domain" description="ABC transporter" evidence="4">
    <location>
        <begin position="3"/>
        <end position="222"/>
    </location>
</feature>